<proteinExistence type="predicted"/>
<evidence type="ECO:0000313" key="1">
    <source>
        <dbReference type="EMBL" id="KAJ3982323.1"/>
    </source>
</evidence>
<organism evidence="1 2">
    <name type="scientific">Lentinula detonsa</name>
    <dbReference type="NCBI Taxonomy" id="2804962"/>
    <lineage>
        <taxon>Eukaryota</taxon>
        <taxon>Fungi</taxon>
        <taxon>Dikarya</taxon>
        <taxon>Basidiomycota</taxon>
        <taxon>Agaricomycotina</taxon>
        <taxon>Agaricomycetes</taxon>
        <taxon>Agaricomycetidae</taxon>
        <taxon>Agaricales</taxon>
        <taxon>Marasmiineae</taxon>
        <taxon>Omphalotaceae</taxon>
        <taxon>Lentinula</taxon>
    </lineage>
</organism>
<reference evidence="1" key="1">
    <citation type="submission" date="2022-08" db="EMBL/GenBank/DDBJ databases">
        <authorList>
            <consortium name="DOE Joint Genome Institute"/>
            <person name="Min B."/>
            <person name="Riley R."/>
            <person name="Sierra-Patev S."/>
            <person name="Naranjo-Ortiz M."/>
            <person name="Looney B."/>
            <person name="Konkel Z."/>
            <person name="Slot J.C."/>
            <person name="Sakamoto Y."/>
            <person name="Steenwyk J.L."/>
            <person name="Rokas A."/>
            <person name="Carro J."/>
            <person name="Camarero S."/>
            <person name="Ferreira P."/>
            <person name="Molpeceres G."/>
            <person name="Ruiz-Duenas F.J."/>
            <person name="Serrano A."/>
            <person name="Henrissat B."/>
            <person name="Drula E."/>
            <person name="Hughes K.W."/>
            <person name="Mata J.L."/>
            <person name="Ishikawa N.K."/>
            <person name="Vargas-Isla R."/>
            <person name="Ushijima S."/>
            <person name="Smith C.A."/>
            <person name="Ahrendt S."/>
            <person name="Andreopoulos W."/>
            <person name="He G."/>
            <person name="Labutti K."/>
            <person name="Lipzen A."/>
            <person name="Ng V."/>
            <person name="Sandor L."/>
            <person name="Barry K."/>
            <person name="Martinez A.T."/>
            <person name="Xiao Y."/>
            <person name="Gibbons J.G."/>
            <person name="Terashima K."/>
            <person name="Hibbett D.S."/>
            <person name="Grigoriev I.V."/>
        </authorList>
    </citation>
    <scope>NUCLEOTIDE SEQUENCE</scope>
    <source>
        <strain evidence="1">TFB7829</strain>
    </source>
</reference>
<comment type="caution">
    <text evidence="1">The sequence shown here is derived from an EMBL/GenBank/DDBJ whole genome shotgun (WGS) entry which is preliminary data.</text>
</comment>
<dbReference type="Proteomes" id="UP001163850">
    <property type="component" value="Unassembled WGS sequence"/>
</dbReference>
<evidence type="ECO:0000313" key="2">
    <source>
        <dbReference type="Proteomes" id="UP001163850"/>
    </source>
</evidence>
<sequence>MKHEGLQACFRATKLKKDLEECILLLKNISLSETHLQIHSTLCSVEARVLADREEAQCITRLEATAILEDAAAMVQELESSLKNWRSLYPNDSPIQIDNASAFVDPNKTYLIPTLMAYSLVLSQRIFSGASELSTNATLQVMRLYGSAVAALGGKATLLQQRALEAIPSQVETVENRFNLRIETTTYAVCPNCNFLYEPRHSSTPEIATYPDTCTNRSPPDSLCDTPLLNGLGKPLKGYEYYPFPQWFSQFVAQPGIQQYAKSFCDEVCNRSEPPADKMSTWDGDIYQILLGPDGKLFVDGGDEGRFFFLLHVDFFSSEGTTGRGKHRSTGIASLKCLNLPFHLRDNISNVYIPGFWQGPKEPSSPDAQLAHLLEPLILDLEKAYTRGIRCLGSSPSDTPGISGEPTTFRCMLAGSCSDLKAARPHAGLLDVNSHHSCFTCNNFHQEGILRTDFENWLCVDDGFLREGMQKWREAQTMRDRETIEHYYGTRCTALEILPYFKFSIQIIADPMHAFYHRIIHLFIRNALGLTTLSPTTSPLHTSDVAFLHEFSPPPRPNPKEMTQSRTAQEFLAHLDEMTYQSAIRVGHVHRFLRQPLGDQEKLEKNLETATLDALKYVCLDINRIPIKPASGSTTKAMLMEQLVHWRLDKPVAPLTWPVICSGDVLAQVHRCIRDVVVPSWISKPPFDCCLKSGGTLKADNWHLLSCLYLPLALLSLWTKDSPLHANDFTEMEDVLNTAMHLTCASILMAKQTMPLRRRELFLQHYKAHIEGLKRVFPGFGVPSHHVGFHVYDFMRLFSAVQNFWCFSGERLIGRFQKTLTNHKPGQFEITLLHTYGKGVGAHRWLMRLDCSPLLTQCHDILNKAYHFSTRNEYGLPKLTPVSRTHKLPHDLAQKLSIDDHRHVKCYTRIETQSRSFTVMGVPGPGNSYVCFRLDQETEWKVGQIKYIFKREDGPIQCAIRQNLDYRPERKSWHDPFKSWWSGGFEAKTISKSFSGDLTIMNWQCVLGHAARWDLTGGISIAVNLSQVGTSNLIPFVMPFDKILHRLQE</sequence>
<dbReference type="AlphaFoldDB" id="A0AA38PUT4"/>
<protein>
    <submittedName>
        <fullName evidence="1">Uncharacterized protein</fullName>
    </submittedName>
</protein>
<gene>
    <name evidence="1" type="ORF">F5890DRAFT_1415973</name>
</gene>
<accession>A0AA38PUT4</accession>
<dbReference type="EMBL" id="MU802067">
    <property type="protein sequence ID" value="KAJ3982323.1"/>
    <property type="molecule type" value="Genomic_DNA"/>
</dbReference>
<name>A0AA38PUT4_9AGAR</name>